<evidence type="ECO:0000313" key="3">
    <source>
        <dbReference type="Proteomes" id="UP000271974"/>
    </source>
</evidence>
<dbReference type="EMBL" id="RQTK01000094">
    <property type="protein sequence ID" value="RUS88050.1"/>
    <property type="molecule type" value="Genomic_DNA"/>
</dbReference>
<keyword evidence="3" id="KW-1185">Reference proteome</keyword>
<dbReference type="Proteomes" id="UP000271974">
    <property type="component" value="Unassembled WGS sequence"/>
</dbReference>
<sequence length="197" mass="21803">MLAALLITVLIQGTGAVDYVPDTGARDQCQYKVTMTAPVDCSITDSDLRNAVSLMKQDIDMTRLSTVSLNSAIQKQIASLEDGVEQLSVDIKDIKSSQNAVRLTPDANRPGDELNEVRGVVSQLEERLSSLMDNVEDQVMYMQKYMSVLNSTITGEKVERFRVESNLQTQVNQVLEGLDHVKERISKLEEAVPDLGK</sequence>
<accession>A0A3S1BGV6</accession>
<keyword evidence="1" id="KW-0732">Signal</keyword>
<evidence type="ECO:0000256" key="1">
    <source>
        <dbReference type="SAM" id="SignalP"/>
    </source>
</evidence>
<reference evidence="2 3" key="1">
    <citation type="submission" date="2019-01" db="EMBL/GenBank/DDBJ databases">
        <title>A draft genome assembly of the solar-powered sea slug Elysia chlorotica.</title>
        <authorList>
            <person name="Cai H."/>
            <person name="Li Q."/>
            <person name="Fang X."/>
            <person name="Li J."/>
            <person name="Curtis N.E."/>
            <person name="Altenburger A."/>
            <person name="Shibata T."/>
            <person name="Feng M."/>
            <person name="Maeda T."/>
            <person name="Schwartz J.A."/>
            <person name="Shigenobu S."/>
            <person name="Lundholm N."/>
            <person name="Nishiyama T."/>
            <person name="Yang H."/>
            <person name="Hasebe M."/>
            <person name="Li S."/>
            <person name="Pierce S.K."/>
            <person name="Wang J."/>
        </authorList>
    </citation>
    <scope>NUCLEOTIDE SEQUENCE [LARGE SCALE GENOMIC DNA]</scope>
    <source>
        <strain evidence="2">EC2010</strain>
        <tissue evidence="2">Whole organism of an adult</tissue>
    </source>
</reference>
<proteinExistence type="predicted"/>
<comment type="caution">
    <text evidence="2">The sequence shown here is derived from an EMBL/GenBank/DDBJ whole genome shotgun (WGS) entry which is preliminary data.</text>
</comment>
<dbReference type="AlphaFoldDB" id="A0A3S1BGV6"/>
<dbReference type="Gene3D" id="1.10.287.1490">
    <property type="match status" value="1"/>
</dbReference>
<feature type="chain" id="PRO_5018567949" description="Secreted protein" evidence="1">
    <location>
        <begin position="17"/>
        <end position="197"/>
    </location>
</feature>
<evidence type="ECO:0008006" key="4">
    <source>
        <dbReference type="Google" id="ProtNLM"/>
    </source>
</evidence>
<gene>
    <name evidence="2" type="ORF">EGW08_004216</name>
</gene>
<protein>
    <recommendedName>
        <fullName evidence="4">Secreted protein</fullName>
    </recommendedName>
</protein>
<dbReference type="OrthoDB" id="10396963at2759"/>
<feature type="signal peptide" evidence="1">
    <location>
        <begin position="1"/>
        <end position="16"/>
    </location>
</feature>
<name>A0A3S1BGV6_ELYCH</name>
<organism evidence="2 3">
    <name type="scientific">Elysia chlorotica</name>
    <name type="common">Eastern emerald elysia</name>
    <name type="synonym">Sea slug</name>
    <dbReference type="NCBI Taxonomy" id="188477"/>
    <lineage>
        <taxon>Eukaryota</taxon>
        <taxon>Metazoa</taxon>
        <taxon>Spiralia</taxon>
        <taxon>Lophotrochozoa</taxon>
        <taxon>Mollusca</taxon>
        <taxon>Gastropoda</taxon>
        <taxon>Heterobranchia</taxon>
        <taxon>Euthyneura</taxon>
        <taxon>Panpulmonata</taxon>
        <taxon>Sacoglossa</taxon>
        <taxon>Placobranchoidea</taxon>
        <taxon>Plakobranchidae</taxon>
        <taxon>Elysia</taxon>
    </lineage>
</organism>
<evidence type="ECO:0000313" key="2">
    <source>
        <dbReference type="EMBL" id="RUS88050.1"/>
    </source>
</evidence>